<comment type="pathway">
    <text evidence="1">Cell wall biogenesis; cell wall polysaccharide biosynthesis.</text>
</comment>
<keyword evidence="7" id="KW-1185">Reference proteome</keyword>
<proteinExistence type="inferred from homology"/>
<sequence length="476" mass="50755">MILPVGFRVRVGDTVRVHDGGRTLVGGSPLRVLRLKEPAPALARGAELEVGDPTTATVAARLLAANLAAPVLARGPAADLTVVVPVRDRADRLDRLLSGLCQPGAGLPVVVVDDASRDPAAVAAVVTRHGADLLALGVNVGPAGARNAGLERVRTPYVAFVDSDVVVDAETLRGLAGHFADPQVAAVGPRVKGAARNERPRRFERWDVDGLSLDLGTEPALVRPWSKVGWLPSACLLVRTADLSSDQGVGAFEHDRRVGEDVDLVWRLIRSGRHVRYDPAYVATHDARGTWSTWLGRKAFYGSGGAWLAQRHGDWMAPAVVSPVPAIGAIALLAQRHWSLPAAAAALVAVRLRLGRTLPDTPDRPRLATDLTAEVAVSTLRQGSHLLLRHWWPGAAVACLVSRRARRAVVAAMVWDLLDHRDVPPARAAEAFVARRADDLAYGAGLWWGVLRAGSARALVPKVTGLRRRPSRPPAA</sequence>
<dbReference type="Proteomes" id="UP000780875">
    <property type="component" value="Unassembled WGS sequence"/>
</dbReference>
<evidence type="ECO:0000313" key="6">
    <source>
        <dbReference type="EMBL" id="MBZ5739452.1"/>
    </source>
</evidence>
<organism evidence="6 7">
    <name type="scientific">Nocardioides mangrovi</name>
    <dbReference type="NCBI Taxonomy" id="2874580"/>
    <lineage>
        <taxon>Bacteria</taxon>
        <taxon>Bacillati</taxon>
        <taxon>Actinomycetota</taxon>
        <taxon>Actinomycetes</taxon>
        <taxon>Propionibacteriales</taxon>
        <taxon>Nocardioidaceae</taxon>
        <taxon>Nocardioides</taxon>
    </lineage>
</organism>
<dbReference type="Pfam" id="PF00535">
    <property type="entry name" value="Glycos_transf_2"/>
    <property type="match status" value="1"/>
</dbReference>
<name>A0ABS7UFM7_9ACTN</name>
<dbReference type="InterPro" id="IPR023981">
    <property type="entry name" value="MftF"/>
</dbReference>
<gene>
    <name evidence="6" type="primary">mftF</name>
    <name evidence="6" type="ORF">K8U61_14865</name>
</gene>
<protein>
    <submittedName>
        <fullName evidence="6">Mycofactocin biosynthesis glycosyltransferase MftF</fullName>
    </submittedName>
</protein>
<accession>A0ABS7UFM7</accession>
<evidence type="ECO:0000313" key="7">
    <source>
        <dbReference type="Proteomes" id="UP000780875"/>
    </source>
</evidence>
<evidence type="ECO:0000256" key="4">
    <source>
        <dbReference type="ARBA" id="ARBA00022679"/>
    </source>
</evidence>
<keyword evidence="4" id="KW-0808">Transferase</keyword>
<dbReference type="NCBIfam" id="TIGR03965">
    <property type="entry name" value="mycofact_glyco"/>
    <property type="match status" value="1"/>
</dbReference>
<reference evidence="6 7" key="1">
    <citation type="submission" date="2021-09" db="EMBL/GenBank/DDBJ databases">
        <title>Whole genome sequence of Nocardioides sp. GBK3QG-3.</title>
        <authorList>
            <person name="Tuo L."/>
        </authorList>
    </citation>
    <scope>NUCLEOTIDE SEQUENCE [LARGE SCALE GENOMIC DNA]</scope>
    <source>
        <strain evidence="6 7">GBK3QG-3</strain>
    </source>
</reference>
<dbReference type="InterPro" id="IPR001173">
    <property type="entry name" value="Glyco_trans_2-like"/>
</dbReference>
<comment type="similarity">
    <text evidence="2">Belongs to the glycosyltransferase 2 family.</text>
</comment>
<dbReference type="RefSeq" id="WP_224123820.1">
    <property type="nucleotide sequence ID" value="NZ_JAIQZJ010000008.1"/>
</dbReference>
<dbReference type="PANTHER" id="PTHR43179">
    <property type="entry name" value="RHAMNOSYLTRANSFERASE WBBL"/>
    <property type="match status" value="1"/>
</dbReference>
<dbReference type="Gene3D" id="3.90.550.10">
    <property type="entry name" value="Spore Coat Polysaccharide Biosynthesis Protein SpsA, Chain A"/>
    <property type="match status" value="1"/>
</dbReference>
<comment type="caution">
    <text evidence="6">The sequence shown here is derived from an EMBL/GenBank/DDBJ whole genome shotgun (WGS) entry which is preliminary data.</text>
</comment>
<dbReference type="PANTHER" id="PTHR43179:SF12">
    <property type="entry name" value="GALACTOFURANOSYLTRANSFERASE GLFT2"/>
    <property type="match status" value="1"/>
</dbReference>
<dbReference type="EMBL" id="JAIQZJ010000008">
    <property type="protein sequence ID" value="MBZ5739452.1"/>
    <property type="molecule type" value="Genomic_DNA"/>
</dbReference>
<evidence type="ECO:0000256" key="1">
    <source>
        <dbReference type="ARBA" id="ARBA00004776"/>
    </source>
</evidence>
<keyword evidence="3" id="KW-0328">Glycosyltransferase</keyword>
<evidence type="ECO:0000259" key="5">
    <source>
        <dbReference type="Pfam" id="PF00535"/>
    </source>
</evidence>
<feature type="domain" description="Glycosyltransferase 2-like" evidence="5">
    <location>
        <begin position="81"/>
        <end position="200"/>
    </location>
</feature>
<dbReference type="SUPFAM" id="SSF53448">
    <property type="entry name" value="Nucleotide-diphospho-sugar transferases"/>
    <property type="match status" value="1"/>
</dbReference>
<evidence type="ECO:0000256" key="2">
    <source>
        <dbReference type="ARBA" id="ARBA00006739"/>
    </source>
</evidence>
<evidence type="ECO:0000256" key="3">
    <source>
        <dbReference type="ARBA" id="ARBA00022676"/>
    </source>
</evidence>
<dbReference type="InterPro" id="IPR029044">
    <property type="entry name" value="Nucleotide-diphossugar_trans"/>
</dbReference>